<dbReference type="Gene3D" id="3.40.50.150">
    <property type="entry name" value="Vaccinia Virus protein VP39"/>
    <property type="match status" value="1"/>
</dbReference>
<dbReference type="SUPFAM" id="SSF52540">
    <property type="entry name" value="P-loop containing nucleoside triphosphate hydrolases"/>
    <property type="match status" value="2"/>
</dbReference>
<keyword evidence="5" id="KW-0547">Nucleotide-binding</keyword>
<dbReference type="InterPro" id="IPR014001">
    <property type="entry name" value="Helicase_ATP-bd"/>
</dbReference>
<dbReference type="SUPFAM" id="SSF53335">
    <property type="entry name" value="S-adenosyl-L-methionine-dependent methyltransferases"/>
    <property type="match status" value="1"/>
</dbReference>
<evidence type="ECO:0000256" key="2">
    <source>
        <dbReference type="ARBA" id="ARBA00022679"/>
    </source>
</evidence>
<evidence type="ECO:0000313" key="5">
    <source>
        <dbReference type="EMBL" id="QWY79697.1"/>
    </source>
</evidence>
<reference evidence="5" key="1">
    <citation type="submission" date="2021-03" db="EMBL/GenBank/DDBJ databases">
        <authorList>
            <person name="Pedlow M.R."/>
            <person name="Nance H.A."/>
            <person name="Bradley A.M."/>
            <person name="Brown C.A."/>
            <person name="Channell S.A."/>
            <person name="Forbes A.M."/>
            <person name="Lovell B."/>
            <person name="Mcdonald B.E."/>
            <person name="Silva M.B."/>
            <person name="White G.J."/>
            <person name="Zack K.M."/>
            <person name="Garlena R.A."/>
            <person name="Russell D.A."/>
            <person name="Jacobs-Sera D."/>
            <person name="Hatfull G.F."/>
        </authorList>
    </citation>
    <scope>NUCLEOTIDE SEQUENCE</scope>
</reference>
<dbReference type="Pfam" id="PF00271">
    <property type="entry name" value="Helicase_C"/>
    <property type="match status" value="1"/>
</dbReference>
<dbReference type="InterPro" id="IPR049730">
    <property type="entry name" value="SNF2/RAD54-like_C"/>
</dbReference>
<sequence length="843" mass="95225">MSTTTVDEYQDFLRAKADFERSFGEPVPAADVNPILKEHQRDIVRWCVEGGRRAIFAKFGLGKSMMQLETLRLTLAHAGGRALIIAPLGVRGEFIRDGMKLGIDAKFIRRAEEIDGDGIYLTNYETVRDGKLPVDGFTAVSLDEAGILRSFGSKTYQTFLPLFDKVPYRFVATATPSPNKYKELIHYAGFLGVMDTGQALTRFFQRDSTQANNLTLYPHKRDEFFLWLNSWSIFLQKPSDLGYSDEGYDLPPLTVEWHDVPVDHGTAEVDRDGQARLFRGGTKNLQAAAKEKRDSLGSRIDKLMDLVREHRGTDGSQIILWCDLNDEQDAIERALKADGISYSSVHGSLDPDEAEDRIDAWRDRKTWALIGKAVQLGQGLNFQQAHTAIFAGVTYKFNDTIQACHRIQRFGQEHPCTVHFIYAESETEVVQTLKGKWAQHEELADTMTAIIKKYGLSRNSITEALTRSMGVDRIEASGEGWLVANNDCVKETTLMNENSVDLIVTSIPFSNHYEYTPDYSDFGHTDDNAHFWAQMDFLTPQLYRVLKPGRIYACHVKDRILFGNVTGAGVPTVSPFHMEAGFHGLKHGFDYMGMITVVTDVVRENNQTYRLGWSEQCKDGTKMGAGSPEYILLFHKPQTDRSKGYADVPVTKDKADYTRARWQIDAHAFWRSSGNRPLTPDELAGLPGDQMSRLFTEQTLREVYDYESHVKIGEALEGKGALPATFMSLAPGSWHEDVWHDVNRMLTLNGEQKRRNVQMHVCPLQFDIVDRLISRYSNPGDLVFDPFGGLFTVPLRALKLGRRGRAAELNTGYFLDGVKYLEAEERKRDMPVLFDLEDLPDAS</sequence>
<keyword evidence="2" id="KW-0808">Transferase</keyword>
<keyword evidence="5" id="KW-0347">Helicase</keyword>
<keyword evidence="1" id="KW-0489">Methyltransferase</keyword>
<evidence type="ECO:0000256" key="1">
    <source>
        <dbReference type="ARBA" id="ARBA00022603"/>
    </source>
</evidence>
<dbReference type="SMART" id="SM00490">
    <property type="entry name" value="HELICc"/>
    <property type="match status" value="1"/>
</dbReference>
<dbReference type="Gene3D" id="3.40.50.300">
    <property type="entry name" value="P-loop containing nucleotide triphosphate hydrolases"/>
    <property type="match status" value="2"/>
</dbReference>
<dbReference type="CDD" id="cd18793">
    <property type="entry name" value="SF2_C_SNF"/>
    <property type="match status" value="1"/>
</dbReference>
<dbReference type="RefSeq" id="YP_010656070.1">
    <property type="nucleotide sequence ID" value="NC_070834.1"/>
</dbReference>
<gene>
    <name evidence="5" type="primary">69</name>
    <name evidence="5" type="ORF">SEA_PERSISTENCE_69</name>
</gene>
<evidence type="ECO:0000313" key="6">
    <source>
        <dbReference type="Proteomes" id="UP000693837"/>
    </source>
</evidence>
<dbReference type="GeneID" id="77931944"/>
<feature type="domain" description="Helicase C-terminal" evidence="4">
    <location>
        <begin position="299"/>
        <end position="455"/>
    </location>
</feature>
<dbReference type="PROSITE" id="PS51194">
    <property type="entry name" value="HELICASE_CTER"/>
    <property type="match status" value="1"/>
</dbReference>
<dbReference type="InterPro" id="IPR027417">
    <property type="entry name" value="P-loop_NTPase"/>
</dbReference>
<dbReference type="GO" id="GO:0008170">
    <property type="term" value="F:N-methyltransferase activity"/>
    <property type="evidence" value="ECO:0007669"/>
    <property type="project" value="InterPro"/>
</dbReference>
<proteinExistence type="predicted"/>
<evidence type="ECO:0000259" key="4">
    <source>
        <dbReference type="PROSITE" id="PS51194"/>
    </source>
</evidence>
<dbReference type="EMBL" id="MW712719">
    <property type="protein sequence ID" value="QWY79697.1"/>
    <property type="molecule type" value="Genomic_DNA"/>
</dbReference>
<dbReference type="Proteomes" id="UP000693837">
    <property type="component" value="Segment"/>
</dbReference>
<keyword evidence="5" id="KW-0067">ATP-binding</keyword>
<dbReference type="PANTHER" id="PTHR45766:SF6">
    <property type="entry name" value="SWI_SNF-RELATED MATRIX-ASSOCIATED ACTIN-DEPENDENT REGULATOR OF CHROMATIN SUBFAMILY A-LIKE PROTEIN 1"/>
    <property type="match status" value="1"/>
</dbReference>
<dbReference type="GO" id="GO:0006281">
    <property type="term" value="P:DNA repair"/>
    <property type="evidence" value="ECO:0007669"/>
    <property type="project" value="TreeGrafter"/>
</dbReference>
<name>A0A8F3E4J4_9CAUD</name>
<dbReference type="InterPro" id="IPR029063">
    <property type="entry name" value="SAM-dependent_MTases_sf"/>
</dbReference>
<evidence type="ECO:0000256" key="3">
    <source>
        <dbReference type="ARBA" id="ARBA00022801"/>
    </source>
</evidence>
<dbReference type="GO" id="GO:0004386">
    <property type="term" value="F:helicase activity"/>
    <property type="evidence" value="ECO:0007669"/>
    <property type="project" value="UniProtKB-KW"/>
</dbReference>
<dbReference type="KEGG" id="vg:77931944"/>
<dbReference type="SMART" id="SM00487">
    <property type="entry name" value="DEXDc"/>
    <property type="match status" value="1"/>
</dbReference>
<protein>
    <submittedName>
        <fullName evidence="5">DNA helicase</fullName>
    </submittedName>
</protein>
<dbReference type="PANTHER" id="PTHR45766">
    <property type="entry name" value="DNA ANNEALING HELICASE AND ENDONUCLEASE ZRANB3 FAMILY MEMBER"/>
    <property type="match status" value="1"/>
</dbReference>
<keyword evidence="6" id="KW-1185">Reference proteome</keyword>
<dbReference type="GO" id="GO:0031297">
    <property type="term" value="P:replication fork processing"/>
    <property type="evidence" value="ECO:0007669"/>
    <property type="project" value="TreeGrafter"/>
</dbReference>
<accession>A0A8F3E4J4</accession>
<dbReference type="GO" id="GO:0003677">
    <property type="term" value="F:DNA binding"/>
    <property type="evidence" value="ECO:0007669"/>
    <property type="project" value="InterPro"/>
</dbReference>
<dbReference type="Pfam" id="PF01555">
    <property type="entry name" value="N6_N4_Mtase"/>
    <property type="match status" value="1"/>
</dbReference>
<dbReference type="GO" id="GO:0032259">
    <property type="term" value="P:methylation"/>
    <property type="evidence" value="ECO:0007669"/>
    <property type="project" value="UniProtKB-KW"/>
</dbReference>
<keyword evidence="3" id="KW-0378">Hydrolase</keyword>
<dbReference type="GO" id="GO:0016787">
    <property type="term" value="F:hydrolase activity"/>
    <property type="evidence" value="ECO:0007669"/>
    <property type="project" value="UniProtKB-KW"/>
</dbReference>
<organism evidence="5 6">
    <name type="scientific">Arthrobacter phage Persistence</name>
    <dbReference type="NCBI Taxonomy" id="2836007"/>
    <lineage>
        <taxon>Viruses</taxon>
        <taxon>Duplodnaviria</taxon>
        <taxon>Heunggongvirae</taxon>
        <taxon>Uroviricota</taxon>
        <taxon>Caudoviricetes</taxon>
        <taxon>Persistencevirus</taxon>
        <taxon>Persistencevirus persistence</taxon>
    </lineage>
</organism>
<dbReference type="InterPro" id="IPR001650">
    <property type="entry name" value="Helicase_C-like"/>
</dbReference>
<dbReference type="InterPro" id="IPR002941">
    <property type="entry name" value="DNA_methylase_N4/N6"/>
</dbReference>